<evidence type="ECO:0000256" key="1">
    <source>
        <dbReference type="ARBA" id="ARBA00010641"/>
    </source>
</evidence>
<proteinExistence type="inferred from homology"/>
<dbReference type="InterPro" id="IPR013325">
    <property type="entry name" value="RNA_pol_sigma_r2"/>
</dbReference>
<dbReference type="SUPFAM" id="SSF88659">
    <property type="entry name" value="Sigma3 and sigma4 domains of RNA polymerase sigma factors"/>
    <property type="match status" value="1"/>
</dbReference>
<dbReference type="CDD" id="cd06171">
    <property type="entry name" value="Sigma70_r4"/>
    <property type="match status" value="1"/>
</dbReference>
<accession>A0A1H2PKZ9</accession>
<keyword evidence="8" id="KW-1185">Reference proteome</keyword>
<evidence type="ECO:0000256" key="2">
    <source>
        <dbReference type="ARBA" id="ARBA00023015"/>
    </source>
</evidence>
<keyword evidence="4" id="KW-0804">Transcription</keyword>
<dbReference type="InterPro" id="IPR013249">
    <property type="entry name" value="RNA_pol_sigma70_r4_t2"/>
</dbReference>
<organism evidence="7 8">
    <name type="scientific">Chitinasiproducens palmae</name>
    <dbReference type="NCBI Taxonomy" id="1770053"/>
    <lineage>
        <taxon>Bacteria</taxon>
        <taxon>Pseudomonadati</taxon>
        <taxon>Pseudomonadota</taxon>
        <taxon>Betaproteobacteria</taxon>
        <taxon>Burkholderiales</taxon>
        <taxon>Burkholderiaceae</taxon>
        <taxon>Chitinasiproducens</taxon>
    </lineage>
</organism>
<sequence length="185" mass="20047">METATLPSTACGTASSNGALDHLYRAHHGWLINFLRKRLGNTCDAADLAHDTYLRLLATGRTPDTDSARPYLAHVAKCLAVDLHRRREIESAYLDTLAALAPRQIPCEETRAAIIETVVAIDRALQQLPAGTRAALLLSRLDGLSYRDIAARLAVSVSSVEKYVATALRACYDARYGSTQATHGS</sequence>
<dbReference type="InterPro" id="IPR013324">
    <property type="entry name" value="RNA_pol_sigma_r3/r4-like"/>
</dbReference>
<reference evidence="8" key="1">
    <citation type="submission" date="2016-09" db="EMBL/GenBank/DDBJ databases">
        <authorList>
            <person name="Varghese N."/>
            <person name="Submissions S."/>
        </authorList>
    </citation>
    <scope>NUCLEOTIDE SEQUENCE [LARGE SCALE GENOMIC DNA]</scope>
    <source>
        <strain evidence="8">JS23</strain>
    </source>
</reference>
<dbReference type="NCBIfam" id="TIGR02937">
    <property type="entry name" value="sigma70-ECF"/>
    <property type="match status" value="1"/>
</dbReference>
<dbReference type="Proteomes" id="UP000243719">
    <property type="component" value="Unassembled WGS sequence"/>
</dbReference>
<evidence type="ECO:0000313" key="7">
    <source>
        <dbReference type="EMBL" id="SDV47071.1"/>
    </source>
</evidence>
<dbReference type="EMBL" id="FNLO01000002">
    <property type="protein sequence ID" value="SDV47071.1"/>
    <property type="molecule type" value="Genomic_DNA"/>
</dbReference>
<dbReference type="Gene3D" id="1.10.10.10">
    <property type="entry name" value="Winged helix-like DNA-binding domain superfamily/Winged helix DNA-binding domain"/>
    <property type="match status" value="1"/>
</dbReference>
<dbReference type="Pfam" id="PF04542">
    <property type="entry name" value="Sigma70_r2"/>
    <property type="match status" value="1"/>
</dbReference>
<comment type="similarity">
    <text evidence="1">Belongs to the sigma-70 factor family. ECF subfamily.</text>
</comment>
<evidence type="ECO:0000259" key="6">
    <source>
        <dbReference type="Pfam" id="PF08281"/>
    </source>
</evidence>
<dbReference type="PANTHER" id="PTHR43133">
    <property type="entry name" value="RNA POLYMERASE ECF-TYPE SIGMA FACTO"/>
    <property type="match status" value="1"/>
</dbReference>
<dbReference type="InterPro" id="IPR039425">
    <property type="entry name" value="RNA_pol_sigma-70-like"/>
</dbReference>
<dbReference type="InterPro" id="IPR014284">
    <property type="entry name" value="RNA_pol_sigma-70_dom"/>
</dbReference>
<dbReference type="GO" id="GO:0016987">
    <property type="term" value="F:sigma factor activity"/>
    <property type="evidence" value="ECO:0007669"/>
    <property type="project" value="UniProtKB-KW"/>
</dbReference>
<name>A0A1H2PKZ9_9BURK</name>
<dbReference type="GO" id="GO:0003677">
    <property type="term" value="F:DNA binding"/>
    <property type="evidence" value="ECO:0007669"/>
    <property type="project" value="InterPro"/>
</dbReference>
<feature type="domain" description="RNA polymerase sigma factor 70 region 4 type 2" evidence="6">
    <location>
        <begin position="120"/>
        <end position="171"/>
    </location>
</feature>
<dbReference type="GO" id="GO:0006352">
    <property type="term" value="P:DNA-templated transcription initiation"/>
    <property type="evidence" value="ECO:0007669"/>
    <property type="project" value="InterPro"/>
</dbReference>
<evidence type="ECO:0000256" key="4">
    <source>
        <dbReference type="ARBA" id="ARBA00023163"/>
    </source>
</evidence>
<feature type="domain" description="RNA polymerase sigma-70 region 2" evidence="5">
    <location>
        <begin position="23"/>
        <end position="87"/>
    </location>
</feature>
<dbReference type="STRING" id="1770053.SAMN05216551_102244"/>
<dbReference type="Gene3D" id="1.10.1740.10">
    <property type="match status" value="1"/>
</dbReference>
<dbReference type="PANTHER" id="PTHR43133:SF63">
    <property type="entry name" value="RNA POLYMERASE SIGMA FACTOR FECI-RELATED"/>
    <property type="match status" value="1"/>
</dbReference>
<dbReference type="Pfam" id="PF08281">
    <property type="entry name" value="Sigma70_r4_2"/>
    <property type="match status" value="1"/>
</dbReference>
<keyword evidence="3" id="KW-0731">Sigma factor</keyword>
<evidence type="ECO:0000259" key="5">
    <source>
        <dbReference type="Pfam" id="PF04542"/>
    </source>
</evidence>
<gene>
    <name evidence="7" type="ORF">SAMN05216551_102244</name>
</gene>
<dbReference type="InterPro" id="IPR007627">
    <property type="entry name" value="RNA_pol_sigma70_r2"/>
</dbReference>
<dbReference type="AlphaFoldDB" id="A0A1H2PKZ9"/>
<keyword evidence="2" id="KW-0805">Transcription regulation</keyword>
<evidence type="ECO:0000256" key="3">
    <source>
        <dbReference type="ARBA" id="ARBA00023082"/>
    </source>
</evidence>
<dbReference type="SUPFAM" id="SSF88946">
    <property type="entry name" value="Sigma2 domain of RNA polymerase sigma factors"/>
    <property type="match status" value="1"/>
</dbReference>
<evidence type="ECO:0000313" key="8">
    <source>
        <dbReference type="Proteomes" id="UP000243719"/>
    </source>
</evidence>
<protein>
    <submittedName>
        <fullName evidence="7">RNA polymerase sigma-70 factor, ECF subfamily</fullName>
    </submittedName>
</protein>
<dbReference type="InterPro" id="IPR036388">
    <property type="entry name" value="WH-like_DNA-bd_sf"/>
</dbReference>